<dbReference type="PRINTS" id="PR01270">
    <property type="entry name" value="HDASUPER"/>
</dbReference>
<keyword evidence="4" id="KW-1185">Reference proteome</keyword>
<feature type="domain" description="Histone deacetylase" evidence="2">
    <location>
        <begin position="71"/>
        <end position="275"/>
    </location>
</feature>
<evidence type="ECO:0000313" key="4">
    <source>
        <dbReference type="Proteomes" id="UP000037175"/>
    </source>
</evidence>
<dbReference type="CDD" id="cd09992">
    <property type="entry name" value="HDAC_classII"/>
    <property type="match status" value="1"/>
</dbReference>
<dbReference type="EMBL" id="LGTE01000002">
    <property type="protein sequence ID" value="KNZ70835.1"/>
    <property type="molecule type" value="Genomic_DNA"/>
</dbReference>
<dbReference type="GO" id="GO:0040029">
    <property type="term" value="P:epigenetic regulation of gene expression"/>
    <property type="evidence" value="ECO:0007669"/>
    <property type="project" value="TreeGrafter"/>
</dbReference>
<dbReference type="InterPro" id="IPR023696">
    <property type="entry name" value="Ureohydrolase_dom_sf"/>
</dbReference>
<protein>
    <submittedName>
        <fullName evidence="3">Histone deacetylase</fullName>
    </submittedName>
</protein>
<dbReference type="SUPFAM" id="SSF52768">
    <property type="entry name" value="Arginase/deacetylase"/>
    <property type="match status" value="1"/>
</dbReference>
<dbReference type="InterPro" id="IPR037138">
    <property type="entry name" value="His_deacetylse_dom_sf"/>
</dbReference>
<sequence>MKKTGLVFFPAFDWAISPTHPEREERLLYTRDQIFEEGLMDLPQITEYKPRLATKKDVARTHFCVPNVAGQTTEAHLIAAGGALVIADALMKGEIHNGFAMVRPPGHHAMRVVHGNRGFCNINNEAIMVDYLRHKYGIKKVAIIDTDVHHGDGTQDIFYHDPDVLFISFHQDGRTLYPGSGFTNEAGGPAAYGTTLNVPLPPGTTDEGIHYVLDNLILPVLNEFQPEIIINSAGQDNHYTDPLANMKVSAQGYAQLNQKLAPDIAVLEGGYAIETALPYVNTGIILAMAGLDYSHVIEPDYNKNQLVQSPEKTERIKETVEELLAVWKQRNKIELGVLAHKSDFYQRQKTIFYDTDYIHENQVEKVRLCYDCAGYITIMSQAFHHNDRRSKVFCVAIPFNACQRCYNDAHNDYMNAVRSEAYDYVYLQNKAEDVYRIFTNVGTKKLEEF</sequence>
<dbReference type="PATRIC" id="fig|281456.6.peg.546"/>
<name>A0A0L6W5N1_9FIRM</name>
<dbReference type="GO" id="GO:0004407">
    <property type="term" value="F:histone deacetylase activity"/>
    <property type="evidence" value="ECO:0007669"/>
    <property type="project" value="TreeGrafter"/>
</dbReference>
<organism evidence="3 4">
    <name type="scientific">Thermincola ferriacetica</name>
    <dbReference type="NCBI Taxonomy" id="281456"/>
    <lineage>
        <taxon>Bacteria</taxon>
        <taxon>Bacillati</taxon>
        <taxon>Bacillota</taxon>
        <taxon>Clostridia</taxon>
        <taxon>Eubacteriales</taxon>
        <taxon>Thermincolaceae</taxon>
        <taxon>Thermincola</taxon>
    </lineage>
</organism>
<dbReference type="InterPro" id="IPR023801">
    <property type="entry name" value="His_deacetylse_dom"/>
</dbReference>
<proteinExistence type="inferred from homology"/>
<reference evidence="4" key="1">
    <citation type="submission" date="2015-07" db="EMBL/GenBank/DDBJ databases">
        <title>Complete Genome of Thermincola ferriacetica strain Z-0001T.</title>
        <authorList>
            <person name="Lusk B."/>
            <person name="Badalamenti J.P."/>
            <person name="Parameswaran P."/>
            <person name="Bond D.R."/>
            <person name="Torres C.I."/>
        </authorList>
    </citation>
    <scope>NUCLEOTIDE SEQUENCE [LARGE SCALE GENOMIC DNA]</scope>
    <source>
        <strain evidence="4">Z-0001</strain>
    </source>
</reference>
<dbReference type="Proteomes" id="UP000037175">
    <property type="component" value="Unassembled WGS sequence"/>
</dbReference>
<dbReference type="Pfam" id="PF00850">
    <property type="entry name" value="Hist_deacetyl"/>
    <property type="match status" value="1"/>
</dbReference>
<dbReference type="PANTHER" id="PTHR10625:SF10">
    <property type="entry name" value="HISTONE DEACETYLASE HDAC1"/>
    <property type="match status" value="1"/>
</dbReference>
<evidence type="ECO:0000256" key="1">
    <source>
        <dbReference type="ARBA" id="ARBA00005947"/>
    </source>
</evidence>
<comment type="similarity">
    <text evidence="1">Belongs to the histone deacetylase family.</text>
</comment>
<dbReference type="InterPro" id="IPR000286">
    <property type="entry name" value="HDACs"/>
</dbReference>
<evidence type="ECO:0000259" key="2">
    <source>
        <dbReference type="Pfam" id="PF00850"/>
    </source>
</evidence>
<dbReference type="PANTHER" id="PTHR10625">
    <property type="entry name" value="HISTONE DEACETYLASE HDAC1-RELATED"/>
    <property type="match status" value="1"/>
</dbReference>
<dbReference type="RefSeq" id="WP_052216732.1">
    <property type="nucleotide sequence ID" value="NZ_LGTE01000002.1"/>
</dbReference>
<gene>
    <name evidence="3" type="ORF">Tfer_0515</name>
</gene>
<comment type="caution">
    <text evidence="3">The sequence shown here is derived from an EMBL/GenBank/DDBJ whole genome shotgun (WGS) entry which is preliminary data.</text>
</comment>
<dbReference type="Gene3D" id="3.40.800.20">
    <property type="entry name" value="Histone deacetylase domain"/>
    <property type="match status" value="1"/>
</dbReference>
<accession>A0A0L6W5N1</accession>
<dbReference type="AlphaFoldDB" id="A0A0L6W5N1"/>
<evidence type="ECO:0000313" key="3">
    <source>
        <dbReference type="EMBL" id="KNZ70835.1"/>
    </source>
</evidence>